<dbReference type="KEGG" id="vg:26122821"/>
<dbReference type="GeneID" id="26122821"/>
<keyword evidence="1" id="KW-1133">Transmembrane helix</keyword>
<dbReference type="EMBL" id="KP728110">
    <property type="protein sequence ID" value="ALA62505.1"/>
    <property type="molecule type" value="Genomic_DNA"/>
</dbReference>
<evidence type="ECO:0000256" key="1">
    <source>
        <dbReference type="SAM" id="Phobius"/>
    </source>
</evidence>
<keyword evidence="1" id="KW-0812">Transmembrane</keyword>
<proteinExistence type="predicted"/>
<sequence length="368" mass="41990">MGQRVSSITVINTDQPETKYLKVTYSGGYGDELIRFFEAEKIHDDTTVAEIAPPFCLTKDTSVTQCASFLSPEARKKFVITAGEPCRSLTFRPGSILDIAKIPYGTESYVSNGIRCRFINNDFLYTDNDIKRCCNKESSRDCPEIFKNNYTTDHCDTVMSSICLEAPGSIPCREWLNSKRDIAFDTYMRICSNHLDENYCSDFVDYTRPENFGYSDAAILSYCSKHRNNPKCWCVTTPNSDKLFSLELALGPKVCWLHECTDKSRDRKFLLFDQDVQRTKCKYIGCNINVEKLSLNNSIVELLANCGGSLEENRTLGNDYDDTDTLLPSFFSIVPICVVIICIFIVFYFLKIYNSKIINSKIINVYRK</sequence>
<dbReference type="OrthoDB" id="5235at10239"/>
<dbReference type="Pfam" id="PF03003">
    <property type="entry name" value="Pox_G9-A16"/>
    <property type="match status" value="1"/>
</dbReference>
<protein>
    <submittedName>
        <fullName evidence="2">Myristylated membrane protein</fullName>
    </submittedName>
</protein>
<dbReference type="RefSeq" id="YP_009177152.1">
    <property type="nucleotide sequence ID" value="NC_028238.1"/>
</dbReference>
<evidence type="ECO:0000313" key="3">
    <source>
        <dbReference type="Proteomes" id="UP000142477"/>
    </source>
</evidence>
<organism evidence="2 3">
    <name type="scientific">Turkeypox virus</name>
    <dbReference type="NCBI Taxonomy" id="336486"/>
    <lineage>
        <taxon>Viruses</taxon>
        <taxon>Varidnaviria</taxon>
        <taxon>Bamfordvirae</taxon>
        <taxon>Nucleocytoviricota</taxon>
        <taxon>Pokkesviricetes</taxon>
        <taxon>Chitovirales</taxon>
        <taxon>Poxviridae</taxon>
        <taxon>Chordopoxvirinae</taxon>
        <taxon>Avipoxvirus</taxon>
        <taxon>Avipoxvirus turkeypox</taxon>
    </lineage>
</organism>
<evidence type="ECO:0000313" key="2">
    <source>
        <dbReference type="EMBL" id="ALA62505.1"/>
    </source>
</evidence>
<feature type="transmembrane region" description="Helical" evidence="1">
    <location>
        <begin position="330"/>
        <end position="350"/>
    </location>
</feature>
<accession>A0A0M3ZEP4</accession>
<name>A0A0M3ZEP4_9POXV</name>
<reference evidence="2 3" key="1">
    <citation type="journal article" date="2015" name="Infect. Genet. Evol.">
        <title>Unique genomic organization of a novel Avipoxvirus detected in turkey (Meleagris gallopavo).</title>
        <authorList>
            <person name="Banyai K."/>
            <person name="Palya V."/>
            <person name="Denes B."/>
            <person name="Glavits R."/>
            <person name="Ivanics E."/>
            <person name="Horvath B."/>
            <person name="Farkas S.L."/>
            <person name="Marton S."/>
            <person name="Balint A."/>
            <person name="Gyuranecz M."/>
            <person name="Erdelyi K."/>
            <person name="Dan A."/>
        </authorList>
    </citation>
    <scope>NUCLEOTIDE SEQUENCE [LARGE SCALE GENOMIC DNA]</scope>
    <source>
        <strain evidence="2 3">TKPV-HU1124/2011</strain>
    </source>
</reference>
<keyword evidence="1" id="KW-0472">Membrane</keyword>
<dbReference type="InterPro" id="IPR004251">
    <property type="entry name" value="Pox_virus_G9/A16"/>
</dbReference>
<dbReference type="Proteomes" id="UP000142477">
    <property type="component" value="Segment"/>
</dbReference>
<keyword evidence="3" id="KW-1185">Reference proteome</keyword>